<reference evidence="3 4" key="1">
    <citation type="submission" date="2019-04" db="EMBL/GenBank/DDBJ databases">
        <title>Saccharibacteria TM7 genomes.</title>
        <authorList>
            <person name="Bor B."/>
            <person name="He X."/>
            <person name="Chen T."/>
            <person name="Dewhirst F.E."/>
        </authorList>
    </citation>
    <scope>NUCLEOTIDE SEQUENCE [LARGE SCALE GENOMIC DNA]</scope>
    <source>
        <strain evidence="3 4">BB001</strain>
    </source>
</reference>
<dbReference type="RefSeq" id="WP_138078284.1">
    <property type="nucleotide sequence ID" value="NZ_CP040004.1"/>
</dbReference>
<dbReference type="Proteomes" id="UP000310639">
    <property type="component" value="Chromosome"/>
</dbReference>
<dbReference type="InterPro" id="IPR024414">
    <property type="entry name" value="Uncharacterised_PrgI"/>
</dbReference>
<gene>
    <name evidence="3" type="ORF">FBF37_00040</name>
</gene>
<name>A0A4P9A286_9BACT</name>
<dbReference type="AlphaFoldDB" id="A0A4P9A286"/>
<accession>A0A4P9A286</accession>
<dbReference type="EMBL" id="CP040004">
    <property type="protein sequence ID" value="QCT41880.1"/>
    <property type="molecule type" value="Genomic_DNA"/>
</dbReference>
<feature type="region of interest" description="Disordered" evidence="1">
    <location>
        <begin position="239"/>
        <end position="269"/>
    </location>
</feature>
<feature type="transmembrane region" description="Helical" evidence="2">
    <location>
        <begin position="25"/>
        <end position="42"/>
    </location>
</feature>
<keyword evidence="2" id="KW-0812">Transmembrane</keyword>
<organism evidence="3 4">
    <name type="scientific">Candidatus Nanosynbacter featherlites</name>
    <dbReference type="NCBI Taxonomy" id="2572088"/>
    <lineage>
        <taxon>Bacteria</taxon>
        <taxon>Candidatus Saccharimonadota</taxon>
        <taxon>Candidatus Saccharimonadia</taxon>
        <taxon>Candidatus Nanosynbacterales</taxon>
        <taxon>Candidatus Nanosynbacteraceae</taxon>
        <taxon>Candidatus Nanosynbacter</taxon>
    </lineage>
</organism>
<keyword evidence="2" id="KW-1133">Transmembrane helix</keyword>
<protein>
    <recommendedName>
        <fullName evidence="5">PrgI family protein</fullName>
    </recommendedName>
</protein>
<dbReference type="Pfam" id="PF12666">
    <property type="entry name" value="PrgI"/>
    <property type="match status" value="1"/>
</dbReference>
<evidence type="ECO:0000256" key="1">
    <source>
        <dbReference type="SAM" id="MobiDB-lite"/>
    </source>
</evidence>
<evidence type="ECO:0000313" key="3">
    <source>
        <dbReference type="EMBL" id="QCT41880.1"/>
    </source>
</evidence>
<keyword evidence="4" id="KW-1185">Reference proteome</keyword>
<evidence type="ECO:0000256" key="2">
    <source>
        <dbReference type="SAM" id="Phobius"/>
    </source>
</evidence>
<feature type="transmembrane region" description="Helical" evidence="2">
    <location>
        <begin position="48"/>
        <end position="66"/>
    </location>
</feature>
<proteinExistence type="predicted"/>
<evidence type="ECO:0000313" key="4">
    <source>
        <dbReference type="Proteomes" id="UP000310639"/>
    </source>
</evidence>
<dbReference type="OrthoDB" id="9776641at2"/>
<sequence length="309" mass="34534">MAVYRVPQDVEAEDKLLGPFSFKQFVFLIIAVGFFGIAWALGVALLPLAIIPLPFGVFFTVLALPLRKEQPMEIYIAAVISFFLKPRVRLWEPDGVETLIEVVAPKTKEENLSKNYDQREIQRRLSYLANIVDTHGWSVRGVGNPEATGNLDTASSLQADFYNTAVQAEEDILDRGNTTSRQIADMIAETDHQRREELMQRMQKPQTPAAQSPAQPAVFMAAQEEDMPKLTVNPYPHMRQGVLSPAGERPATTPPADQNQPIQRPIDPGIIDLANNHSDLSIATLQKEADRIHKRSEETAEEEVVISLR</sequence>
<dbReference type="KEGG" id="nft:FBF37_00040"/>
<keyword evidence="2" id="KW-0472">Membrane</keyword>
<evidence type="ECO:0008006" key="5">
    <source>
        <dbReference type="Google" id="ProtNLM"/>
    </source>
</evidence>